<keyword evidence="7" id="KW-1185">Reference proteome</keyword>
<comment type="subcellular location">
    <subcellularLocation>
        <location evidence="1">Nucleus</location>
    </subcellularLocation>
</comment>
<dbReference type="PANTHER" id="PTHR31541:SF61">
    <property type="entry name" value="TF-B3 DOMAIN-CONTAINING PROTEIN"/>
    <property type="match status" value="1"/>
</dbReference>
<dbReference type="PANTHER" id="PTHR31541">
    <property type="entry name" value="B3 DOMAIN PLANT PROTEIN-RELATED"/>
    <property type="match status" value="1"/>
</dbReference>
<sequence>MGSIHVEPLTACGDETECYGGNREGRQSFHSISTKEENLEDSYLYSFLYYCTRSLFFWNERADAAVAGEVDEGKIKDFDFLSPAEKRIIEEHANNEREEGVDVILVASDLREFKLNLRRWVMGTSPLYILVSGWNKVVKECRLEEGNKIRLWSFHVNDQLYIAMVPLSPTESG</sequence>
<gene>
    <name evidence="6" type="ORF">ARALYDRAFT_678176</name>
</gene>
<feature type="non-terminal residue" evidence="6">
    <location>
        <position position="173"/>
    </location>
</feature>
<organism evidence="7">
    <name type="scientific">Arabidopsis lyrata subsp. lyrata</name>
    <name type="common">Lyre-leaved rock-cress</name>
    <dbReference type="NCBI Taxonomy" id="81972"/>
    <lineage>
        <taxon>Eukaryota</taxon>
        <taxon>Viridiplantae</taxon>
        <taxon>Streptophyta</taxon>
        <taxon>Embryophyta</taxon>
        <taxon>Tracheophyta</taxon>
        <taxon>Spermatophyta</taxon>
        <taxon>Magnoliopsida</taxon>
        <taxon>eudicotyledons</taxon>
        <taxon>Gunneridae</taxon>
        <taxon>Pentapetalae</taxon>
        <taxon>rosids</taxon>
        <taxon>malvids</taxon>
        <taxon>Brassicales</taxon>
        <taxon>Brassicaceae</taxon>
        <taxon>Camelineae</taxon>
        <taxon>Arabidopsis</taxon>
    </lineage>
</organism>
<dbReference type="HOGENOM" id="CLU_1557391_0_0_1"/>
<dbReference type="GO" id="GO:0005634">
    <property type="term" value="C:nucleus"/>
    <property type="evidence" value="ECO:0007669"/>
    <property type="project" value="UniProtKB-SubCell"/>
</dbReference>
<reference evidence="7" key="1">
    <citation type="journal article" date="2011" name="Nat. Genet.">
        <title>The Arabidopsis lyrata genome sequence and the basis of rapid genome size change.</title>
        <authorList>
            <person name="Hu T.T."/>
            <person name="Pattyn P."/>
            <person name="Bakker E.G."/>
            <person name="Cao J."/>
            <person name="Cheng J.-F."/>
            <person name="Clark R.M."/>
            <person name="Fahlgren N."/>
            <person name="Fawcett J.A."/>
            <person name="Grimwood J."/>
            <person name="Gundlach H."/>
            <person name="Haberer G."/>
            <person name="Hollister J.D."/>
            <person name="Ossowski S."/>
            <person name="Ottilar R.P."/>
            <person name="Salamov A.A."/>
            <person name="Schneeberger K."/>
            <person name="Spannagl M."/>
            <person name="Wang X."/>
            <person name="Yang L."/>
            <person name="Nasrallah M.E."/>
            <person name="Bergelson J."/>
            <person name="Carrington J.C."/>
            <person name="Gaut B.S."/>
            <person name="Schmutz J."/>
            <person name="Mayer K.F.X."/>
            <person name="Van de Peer Y."/>
            <person name="Grigoriev I.V."/>
            <person name="Nordborg M."/>
            <person name="Weigel D."/>
            <person name="Guo Y.-L."/>
        </authorList>
    </citation>
    <scope>NUCLEOTIDE SEQUENCE [LARGE SCALE GENOMIC DNA]</scope>
    <source>
        <strain evidence="7">cv. MN47</strain>
    </source>
</reference>
<dbReference type="STRING" id="81972.D7KF64"/>
<evidence type="ECO:0000256" key="1">
    <source>
        <dbReference type="ARBA" id="ARBA00004123"/>
    </source>
</evidence>
<evidence type="ECO:0000256" key="4">
    <source>
        <dbReference type="ARBA" id="ARBA00023163"/>
    </source>
</evidence>
<dbReference type="InterPro" id="IPR005508">
    <property type="entry name" value="At2g31720-like"/>
</dbReference>
<dbReference type="InterPro" id="IPR015300">
    <property type="entry name" value="DNA-bd_pseudobarrel_sf"/>
</dbReference>
<proteinExistence type="predicted"/>
<dbReference type="Gramene" id="Al_scaffold_0001_499">
    <property type="protein sequence ID" value="Al_scaffold_0001_499"/>
    <property type="gene ID" value="Al_scaffold_0001_499"/>
</dbReference>
<evidence type="ECO:0000313" key="7">
    <source>
        <dbReference type="Proteomes" id="UP000008694"/>
    </source>
</evidence>
<name>D7KF64_ARALL</name>
<keyword evidence="5" id="KW-0539">Nucleus</keyword>
<evidence type="ECO:0000256" key="3">
    <source>
        <dbReference type="ARBA" id="ARBA00023125"/>
    </source>
</evidence>
<dbReference type="SUPFAM" id="SSF101936">
    <property type="entry name" value="DNA-binding pseudobarrel domain"/>
    <property type="match status" value="1"/>
</dbReference>
<protein>
    <submittedName>
        <fullName evidence="6">Predicted protein</fullName>
    </submittedName>
</protein>
<dbReference type="Pfam" id="PF03754">
    <property type="entry name" value="At2g31720-like"/>
    <property type="match status" value="1"/>
</dbReference>
<dbReference type="AlphaFoldDB" id="D7KF64"/>
<dbReference type="Proteomes" id="UP000008694">
    <property type="component" value="Unassembled WGS sequence"/>
</dbReference>
<keyword evidence="4" id="KW-0804">Transcription</keyword>
<dbReference type="Gene3D" id="2.40.330.10">
    <property type="entry name" value="DNA-binding pseudobarrel domain"/>
    <property type="match status" value="1"/>
</dbReference>
<dbReference type="EMBL" id="GL348713">
    <property type="protein sequence ID" value="EFH68563.1"/>
    <property type="molecule type" value="Genomic_DNA"/>
</dbReference>
<evidence type="ECO:0000256" key="5">
    <source>
        <dbReference type="ARBA" id="ARBA00023242"/>
    </source>
</evidence>
<evidence type="ECO:0000256" key="2">
    <source>
        <dbReference type="ARBA" id="ARBA00023015"/>
    </source>
</evidence>
<accession>D7KF64</accession>
<keyword evidence="2" id="KW-0805">Transcription regulation</keyword>
<keyword evidence="3" id="KW-0238">DNA-binding</keyword>
<evidence type="ECO:0000313" key="6">
    <source>
        <dbReference type="EMBL" id="EFH68563.1"/>
    </source>
</evidence>
<dbReference type="GO" id="GO:0003677">
    <property type="term" value="F:DNA binding"/>
    <property type="evidence" value="ECO:0007669"/>
    <property type="project" value="UniProtKB-KW"/>
</dbReference>